<keyword evidence="13" id="KW-1185">Reference proteome</keyword>
<dbReference type="GO" id="GO:0004222">
    <property type="term" value="F:metalloendopeptidase activity"/>
    <property type="evidence" value="ECO:0007669"/>
    <property type="project" value="TreeGrafter"/>
</dbReference>
<evidence type="ECO:0000256" key="7">
    <source>
        <dbReference type="ARBA" id="ARBA00023049"/>
    </source>
</evidence>
<dbReference type="GO" id="GO:0006508">
    <property type="term" value="P:proteolysis"/>
    <property type="evidence" value="ECO:0007669"/>
    <property type="project" value="UniProtKB-KW"/>
</dbReference>
<dbReference type="InterPro" id="IPR050570">
    <property type="entry name" value="Cell_wall_metabolism_enzyme"/>
</dbReference>
<keyword evidence="5 12" id="KW-0378">Hydrolase</keyword>
<evidence type="ECO:0000313" key="12">
    <source>
        <dbReference type="EMBL" id="SFN63986.1"/>
    </source>
</evidence>
<reference evidence="12 13" key="1">
    <citation type="submission" date="2016-10" db="EMBL/GenBank/DDBJ databases">
        <authorList>
            <person name="de Groot N.N."/>
        </authorList>
    </citation>
    <scope>NUCLEOTIDE SEQUENCE [LARGE SCALE GENOMIC DNA]</scope>
    <source>
        <strain evidence="12 13">CGMCC 1.7659</strain>
    </source>
</reference>
<feature type="transmembrane region" description="Helical" evidence="8">
    <location>
        <begin position="56"/>
        <end position="77"/>
    </location>
</feature>
<proteinExistence type="predicted"/>
<dbReference type="Gene3D" id="2.70.70.10">
    <property type="entry name" value="Glucose Permease (Domain IIA)"/>
    <property type="match status" value="1"/>
</dbReference>
<keyword evidence="8" id="KW-0812">Transmembrane</keyword>
<comment type="subcellular location">
    <subcellularLocation>
        <location evidence="2">Cell envelope</location>
    </subcellularLocation>
</comment>
<evidence type="ECO:0000259" key="9">
    <source>
        <dbReference type="Pfam" id="PF01551"/>
    </source>
</evidence>
<dbReference type="InterPro" id="IPR045834">
    <property type="entry name" value="Csd3_N2"/>
</dbReference>
<organism evidence="12 13">
    <name type="scientific">Dokdonella immobilis</name>
    <dbReference type="NCBI Taxonomy" id="578942"/>
    <lineage>
        <taxon>Bacteria</taxon>
        <taxon>Pseudomonadati</taxon>
        <taxon>Pseudomonadota</taxon>
        <taxon>Gammaproteobacteria</taxon>
        <taxon>Lysobacterales</taxon>
        <taxon>Rhodanobacteraceae</taxon>
        <taxon>Dokdonella</taxon>
    </lineage>
</organism>
<name>A0A1I5AN74_9GAMM</name>
<dbReference type="Pfam" id="PF19425">
    <property type="entry name" value="Csd3_N2"/>
    <property type="match status" value="1"/>
</dbReference>
<dbReference type="PANTHER" id="PTHR21666:SF288">
    <property type="entry name" value="CELL DIVISION PROTEIN YTFB"/>
    <property type="match status" value="1"/>
</dbReference>
<keyword evidence="8" id="KW-1133">Transmembrane helix</keyword>
<sequence>MIELNPTPQNAHQIARRQAARRRARLRLLKNRLRNPAWTFLRNVAVAPASWRREHWILGGTAVMLTVLVGVIMPTFASATRSEPAGVALTTLTLELPPLPAEADAAIAALAANGQNEPDWKISRVKPGQSLSDIFREQGLNASDLQRALDAQEDASALRRIRPGDEFAFDIAADGSLTALRFDRDEKTRVTLAFSADKVAESIEDRAVERRVEVAHGVITSSLFEAGDQAGMSDLMTLRLANAFGYDIDFAQDLRQGDSFSVIYDEVYREGERLRAGDVIAATFINQGKRFTAIRYTNAKGETLFYTEDGRPLRKAFLRTPVEFTRISSKFSSGRMHPILGKMRAHRGVDYAAPSGTPIRAAGAGKIVFRGRKGGYGNCVILQHNGKFTTLYGHMSRFAAGKVGQRVSQGQVIGYVGMTGLASGPHLHYEFRIDGKHRDPLTVTLPKEEPLPATELARFSKGAAPLLAQLKLVDSVRLARRN</sequence>
<dbReference type="InterPro" id="IPR007340">
    <property type="entry name" value="LysM_Opacity-associatedA"/>
</dbReference>
<dbReference type="SUPFAM" id="SSF51261">
    <property type="entry name" value="Duplicated hybrid motif"/>
    <property type="match status" value="1"/>
</dbReference>
<dbReference type="AlphaFoldDB" id="A0A1I5AN74"/>
<dbReference type="FunFam" id="2.70.70.10:FF:000002">
    <property type="entry name" value="Murein DD-endopeptidase MepM"/>
    <property type="match status" value="1"/>
</dbReference>
<evidence type="ECO:0000256" key="4">
    <source>
        <dbReference type="ARBA" id="ARBA00022723"/>
    </source>
</evidence>
<evidence type="ECO:0000256" key="3">
    <source>
        <dbReference type="ARBA" id="ARBA00022670"/>
    </source>
</evidence>
<keyword evidence="8" id="KW-0472">Membrane</keyword>
<dbReference type="STRING" id="578942.SAMN05216289_14027"/>
<dbReference type="PANTHER" id="PTHR21666">
    <property type="entry name" value="PEPTIDASE-RELATED"/>
    <property type="match status" value="1"/>
</dbReference>
<dbReference type="Gene3D" id="3.10.450.350">
    <property type="match status" value="2"/>
</dbReference>
<dbReference type="Pfam" id="PF01551">
    <property type="entry name" value="Peptidase_M23"/>
    <property type="match status" value="1"/>
</dbReference>
<feature type="domain" description="Csd3-like second N-terminal" evidence="11">
    <location>
        <begin position="213"/>
        <end position="332"/>
    </location>
</feature>
<evidence type="ECO:0000256" key="6">
    <source>
        <dbReference type="ARBA" id="ARBA00022833"/>
    </source>
</evidence>
<dbReference type="InterPro" id="IPR016047">
    <property type="entry name" value="M23ase_b-sheet_dom"/>
</dbReference>
<evidence type="ECO:0000256" key="2">
    <source>
        <dbReference type="ARBA" id="ARBA00004196"/>
    </source>
</evidence>
<dbReference type="EMBL" id="FOVF01000040">
    <property type="protein sequence ID" value="SFN63986.1"/>
    <property type="molecule type" value="Genomic_DNA"/>
</dbReference>
<dbReference type="Proteomes" id="UP000198575">
    <property type="component" value="Unassembled WGS sequence"/>
</dbReference>
<dbReference type="GO" id="GO:0046872">
    <property type="term" value="F:metal ion binding"/>
    <property type="evidence" value="ECO:0007669"/>
    <property type="project" value="UniProtKB-KW"/>
</dbReference>
<keyword evidence="4" id="KW-0479">Metal-binding</keyword>
<feature type="domain" description="M23ase beta-sheet core" evidence="9">
    <location>
        <begin position="345"/>
        <end position="440"/>
    </location>
</feature>
<accession>A0A1I5AN74</accession>
<evidence type="ECO:0000256" key="1">
    <source>
        <dbReference type="ARBA" id="ARBA00001947"/>
    </source>
</evidence>
<protein>
    <submittedName>
        <fullName evidence="12">Murein DD-endopeptidase MepM and murein hydrolase activator NlpD, contain LysM domain</fullName>
    </submittedName>
</protein>
<gene>
    <name evidence="12" type="ORF">SAMN05216289_14027</name>
</gene>
<keyword evidence="3" id="KW-0645">Protease</keyword>
<feature type="domain" description="Opacity-associated protein A LysM-like" evidence="10">
    <location>
        <begin position="120"/>
        <end position="190"/>
    </location>
</feature>
<keyword evidence="6" id="KW-0862">Zinc</keyword>
<evidence type="ECO:0000256" key="5">
    <source>
        <dbReference type="ARBA" id="ARBA00022801"/>
    </source>
</evidence>
<keyword evidence="7" id="KW-0482">Metalloprotease</keyword>
<dbReference type="Pfam" id="PF04225">
    <property type="entry name" value="LysM_OapA"/>
    <property type="match status" value="1"/>
</dbReference>
<evidence type="ECO:0000259" key="11">
    <source>
        <dbReference type="Pfam" id="PF19425"/>
    </source>
</evidence>
<comment type="cofactor">
    <cofactor evidence="1">
        <name>Zn(2+)</name>
        <dbReference type="ChEBI" id="CHEBI:29105"/>
    </cofactor>
</comment>
<dbReference type="GO" id="GO:0042834">
    <property type="term" value="F:peptidoglycan binding"/>
    <property type="evidence" value="ECO:0007669"/>
    <property type="project" value="InterPro"/>
</dbReference>
<evidence type="ECO:0000256" key="8">
    <source>
        <dbReference type="SAM" id="Phobius"/>
    </source>
</evidence>
<evidence type="ECO:0000259" key="10">
    <source>
        <dbReference type="Pfam" id="PF04225"/>
    </source>
</evidence>
<evidence type="ECO:0000313" key="13">
    <source>
        <dbReference type="Proteomes" id="UP000198575"/>
    </source>
</evidence>
<dbReference type="InterPro" id="IPR011055">
    <property type="entry name" value="Dup_hybrid_motif"/>
</dbReference>
<dbReference type="CDD" id="cd12797">
    <property type="entry name" value="M23_peptidase"/>
    <property type="match status" value="1"/>
</dbReference>
<dbReference type="GO" id="GO:0030313">
    <property type="term" value="C:cell envelope"/>
    <property type="evidence" value="ECO:0007669"/>
    <property type="project" value="UniProtKB-SubCell"/>
</dbReference>